<keyword evidence="9" id="KW-1185">Reference proteome</keyword>
<dbReference type="GO" id="GO:0004497">
    <property type="term" value="F:monooxygenase activity"/>
    <property type="evidence" value="ECO:0007669"/>
    <property type="project" value="UniProtKB-KW"/>
</dbReference>
<dbReference type="PANTHER" id="PTHR46696">
    <property type="entry name" value="P450, PUTATIVE (EUROFUNG)-RELATED"/>
    <property type="match status" value="1"/>
</dbReference>
<name>A0A3M2LZ77_9ACTN</name>
<dbReference type="InterPro" id="IPR002397">
    <property type="entry name" value="Cyt_P450_B"/>
</dbReference>
<comment type="similarity">
    <text evidence="1 7">Belongs to the cytochrome P450 family.</text>
</comment>
<reference evidence="8 9" key="1">
    <citation type="submission" date="2018-10" db="EMBL/GenBank/DDBJ databases">
        <title>Isolation from soil.</title>
        <authorList>
            <person name="Hu J."/>
        </authorList>
    </citation>
    <scope>NUCLEOTIDE SEQUENCE [LARGE SCALE GENOMIC DNA]</scope>
    <source>
        <strain evidence="8 9">NEAU-Ht49</strain>
    </source>
</reference>
<evidence type="ECO:0000256" key="6">
    <source>
        <dbReference type="ARBA" id="ARBA00023033"/>
    </source>
</evidence>
<comment type="caution">
    <text evidence="8">The sequence shown here is derived from an EMBL/GenBank/DDBJ whole genome shotgun (WGS) entry which is preliminary data.</text>
</comment>
<keyword evidence="3 7" id="KW-0479">Metal-binding</keyword>
<protein>
    <submittedName>
        <fullName evidence="8">Cytochrome P450</fullName>
    </submittedName>
</protein>
<evidence type="ECO:0000256" key="2">
    <source>
        <dbReference type="ARBA" id="ARBA00022617"/>
    </source>
</evidence>
<dbReference type="FunFam" id="1.10.630.10:FF:000018">
    <property type="entry name" value="Cytochrome P450 monooxygenase"/>
    <property type="match status" value="1"/>
</dbReference>
<dbReference type="CDD" id="cd11031">
    <property type="entry name" value="Cyp158A-like"/>
    <property type="match status" value="1"/>
</dbReference>
<dbReference type="AlphaFoldDB" id="A0A3M2LZ77"/>
<dbReference type="GO" id="GO:0005506">
    <property type="term" value="F:iron ion binding"/>
    <property type="evidence" value="ECO:0007669"/>
    <property type="project" value="InterPro"/>
</dbReference>
<dbReference type="InterPro" id="IPR001128">
    <property type="entry name" value="Cyt_P450"/>
</dbReference>
<dbReference type="OrthoDB" id="4133219at2"/>
<evidence type="ECO:0000313" key="8">
    <source>
        <dbReference type="EMBL" id="RMI42442.1"/>
    </source>
</evidence>
<proteinExistence type="inferred from homology"/>
<dbReference type="RefSeq" id="WP_122195864.1">
    <property type="nucleotide sequence ID" value="NZ_JBHSKC010000019.1"/>
</dbReference>
<dbReference type="PANTHER" id="PTHR46696:SF1">
    <property type="entry name" value="CYTOCHROME P450 YJIB-RELATED"/>
    <property type="match status" value="1"/>
</dbReference>
<organism evidence="8 9">
    <name type="scientific">Actinomadura harenae</name>
    <dbReference type="NCBI Taxonomy" id="2483351"/>
    <lineage>
        <taxon>Bacteria</taxon>
        <taxon>Bacillati</taxon>
        <taxon>Actinomycetota</taxon>
        <taxon>Actinomycetes</taxon>
        <taxon>Streptosporangiales</taxon>
        <taxon>Thermomonosporaceae</taxon>
        <taxon>Actinomadura</taxon>
    </lineage>
</organism>
<accession>A0A3M2LZ77</accession>
<dbReference type="Proteomes" id="UP000282674">
    <property type="component" value="Unassembled WGS sequence"/>
</dbReference>
<dbReference type="Pfam" id="PF00067">
    <property type="entry name" value="p450"/>
    <property type="match status" value="1"/>
</dbReference>
<dbReference type="EMBL" id="RFFG01000033">
    <property type="protein sequence ID" value="RMI42442.1"/>
    <property type="molecule type" value="Genomic_DNA"/>
</dbReference>
<evidence type="ECO:0000256" key="3">
    <source>
        <dbReference type="ARBA" id="ARBA00022723"/>
    </source>
</evidence>
<keyword evidence="2 7" id="KW-0349">Heme</keyword>
<evidence type="ECO:0000256" key="4">
    <source>
        <dbReference type="ARBA" id="ARBA00023002"/>
    </source>
</evidence>
<dbReference type="PRINTS" id="PR00385">
    <property type="entry name" value="P450"/>
</dbReference>
<dbReference type="InterPro" id="IPR017972">
    <property type="entry name" value="Cyt_P450_CS"/>
</dbReference>
<dbReference type="SUPFAM" id="SSF48264">
    <property type="entry name" value="Cytochrome P450"/>
    <property type="match status" value="1"/>
</dbReference>
<dbReference type="PRINTS" id="PR00359">
    <property type="entry name" value="BP450"/>
</dbReference>
<keyword evidence="4 7" id="KW-0560">Oxidoreductase</keyword>
<sequence>MPELPAFPFPSDHALRPSPRLGEVRGERAPVRVQLPYGAPAWLVTRYEDARLVLSSPAFGRDPRRAGLDEADVARSTPVDITAQTMVSADPPDHTRVRRFVFHTFTPRRIERLRPGTELIAEQLVDAMVEQGPPADLFEAFGLALPIQVICDLLGVPLGDRARFTAWTDMLVDADGLTPEEVLASIAEMNDYLAGQADLRAEHPTDDLIGALVRARIEGDQLSVDEMVNLVRTLLAAGHETTASQIPNFVYLLLRNGDYKRLSDEPELVHTAVEELLRYVPLIAQGSFARYVLEEIEIGGVTVRQGDQVLVELSAANRDGSVFADPETLDVARAENPHLAFGFGLHRCVGASLARMELQVALATLTRRLPDLRLAVPADEVPWHLHRFVRRPRELLVTW</sequence>
<keyword evidence="6 7" id="KW-0503">Monooxygenase</keyword>
<evidence type="ECO:0000313" key="9">
    <source>
        <dbReference type="Proteomes" id="UP000282674"/>
    </source>
</evidence>
<dbReference type="Gene3D" id="1.10.630.10">
    <property type="entry name" value="Cytochrome P450"/>
    <property type="match status" value="1"/>
</dbReference>
<dbReference type="PROSITE" id="PS00086">
    <property type="entry name" value="CYTOCHROME_P450"/>
    <property type="match status" value="1"/>
</dbReference>
<dbReference type="GO" id="GO:0016705">
    <property type="term" value="F:oxidoreductase activity, acting on paired donors, with incorporation or reduction of molecular oxygen"/>
    <property type="evidence" value="ECO:0007669"/>
    <property type="project" value="InterPro"/>
</dbReference>
<dbReference type="InterPro" id="IPR036396">
    <property type="entry name" value="Cyt_P450_sf"/>
</dbReference>
<gene>
    <name evidence="8" type="ORF">EBO15_19625</name>
</gene>
<evidence type="ECO:0000256" key="5">
    <source>
        <dbReference type="ARBA" id="ARBA00023004"/>
    </source>
</evidence>
<evidence type="ECO:0000256" key="7">
    <source>
        <dbReference type="RuleBase" id="RU000461"/>
    </source>
</evidence>
<dbReference type="GO" id="GO:0020037">
    <property type="term" value="F:heme binding"/>
    <property type="evidence" value="ECO:0007669"/>
    <property type="project" value="InterPro"/>
</dbReference>
<evidence type="ECO:0000256" key="1">
    <source>
        <dbReference type="ARBA" id="ARBA00010617"/>
    </source>
</evidence>
<keyword evidence="5 7" id="KW-0408">Iron</keyword>